<evidence type="ECO:0000313" key="2">
    <source>
        <dbReference type="Proteomes" id="UP000035016"/>
    </source>
</evidence>
<sequence>MAVDRAPLTGSRRPVGRRAGIDLEQIVRAARSLDVGRLTVQAVADKLGVDRKAVRHHVTDRETLLRFVALDAFSESAAAVDIPEECSWQDACRSYATAFADAVIALDALAEHLPPDASIHPRFGEPVEAVSRKLVEAGFSDEAALRSLALLNSICMAHAQDTVFVMRDGERPRRRLAQETLDGRDQQFSTFARMVALGIDTYDRRQFDMSIDAFLLGVEALHLR</sequence>
<accession>A0A0F7VYL3</accession>
<gene>
    <name evidence="1" type="primary">sle_61180</name>
</gene>
<dbReference type="Gene3D" id="1.10.10.60">
    <property type="entry name" value="Homeodomain-like"/>
    <property type="match status" value="1"/>
</dbReference>
<dbReference type="SUPFAM" id="SSF48498">
    <property type="entry name" value="Tetracyclin repressor-like, C-terminal domain"/>
    <property type="match status" value="1"/>
</dbReference>
<proteinExistence type="predicted"/>
<dbReference type="Gene3D" id="1.10.357.10">
    <property type="entry name" value="Tetracycline Repressor, domain 2"/>
    <property type="match status" value="1"/>
</dbReference>
<dbReference type="InterPro" id="IPR036271">
    <property type="entry name" value="Tet_transcr_reg_TetR-rel_C_sf"/>
</dbReference>
<name>A0A0F7VYL3_STRLW</name>
<dbReference type="InterPro" id="IPR009057">
    <property type="entry name" value="Homeodomain-like_sf"/>
</dbReference>
<dbReference type="KEGG" id="sle:sle_61180"/>
<protein>
    <submittedName>
        <fullName evidence="1">TetR Family Transcriptional Regulator</fullName>
    </submittedName>
</protein>
<reference evidence="1 2" key="1">
    <citation type="submission" date="2015-02" db="EMBL/GenBank/DDBJ databases">
        <authorList>
            <person name="Gomez-Escribano P.J."/>
        </authorList>
    </citation>
    <scope>NUCLEOTIDE SEQUENCE [LARGE SCALE GENOMIC DNA]</scope>
    <source>
        <strain evidence="2">C34 (DSM 42122 / NRRL B-24963)</strain>
    </source>
</reference>
<evidence type="ECO:0000313" key="1">
    <source>
        <dbReference type="EMBL" id="CQR65574.1"/>
    </source>
</evidence>
<dbReference type="Proteomes" id="UP000035016">
    <property type="component" value="Chromosome Chromosome"/>
</dbReference>
<organism evidence="1 2">
    <name type="scientific">Streptomyces leeuwenhoekii</name>
    <dbReference type="NCBI Taxonomy" id="1437453"/>
    <lineage>
        <taxon>Bacteria</taxon>
        <taxon>Bacillati</taxon>
        <taxon>Actinomycetota</taxon>
        <taxon>Actinomycetes</taxon>
        <taxon>Kitasatosporales</taxon>
        <taxon>Streptomycetaceae</taxon>
        <taxon>Streptomyces</taxon>
    </lineage>
</organism>
<dbReference type="SUPFAM" id="SSF46689">
    <property type="entry name" value="Homeodomain-like"/>
    <property type="match status" value="1"/>
</dbReference>
<dbReference type="EMBL" id="LN831790">
    <property type="protein sequence ID" value="CQR65574.1"/>
    <property type="molecule type" value="Genomic_DNA"/>
</dbReference>
<dbReference type="AlphaFoldDB" id="A0A0F7VYL3"/>